<dbReference type="SMART" id="SM00331">
    <property type="entry name" value="PP2C_SIG"/>
    <property type="match status" value="1"/>
</dbReference>
<evidence type="ECO:0000313" key="7">
    <source>
        <dbReference type="Proteomes" id="UP000287394"/>
    </source>
</evidence>
<dbReference type="SMART" id="SM00065">
    <property type="entry name" value="GAF"/>
    <property type="match status" value="1"/>
</dbReference>
<reference evidence="5 7" key="1">
    <citation type="journal article" date="2019" name="Int. J. Syst. Evol. Microbiol.">
        <title>Capsulimonas corticalis gen. nov., sp. nov., an aerobic capsulated bacterium, of a novel bacterial order, Capsulimonadales ord. nov., of the class Armatimonadia of the phylum Armatimonadetes.</title>
        <authorList>
            <person name="Li J."/>
            <person name="Kudo C."/>
            <person name="Tonouchi A."/>
        </authorList>
    </citation>
    <scope>NUCLEOTIDE SEQUENCE [LARGE SCALE GENOMIC DNA]</scope>
    <source>
        <strain evidence="5 7">AX-7</strain>
    </source>
</reference>
<evidence type="ECO:0000259" key="4">
    <source>
        <dbReference type="PROSITE" id="PS51746"/>
    </source>
</evidence>
<dbReference type="Gene3D" id="3.30.450.40">
    <property type="match status" value="1"/>
</dbReference>
<dbReference type="AlphaFoldDB" id="A0A9N7L445"/>
<dbReference type="InterPro" id="IPR000700">
    <property type="entry name" value="PAS-assoc_C"/>
</dbReference>
<evidence type="ECO:0000313" key="5">
    <source>
        <dbReference type="EMBL" id="BDI30574.1"/>
    </source>
</evidence>
<dbReference type="Gene3D" id="3.60.40.10">
    <property type="entry name" value="PPM-type phosphatase domain"/>
    <property type="match status" value="1"/>
</dbReference>
<dbReference type="InterPro" id="IPR029016">
    <property type="entry name" value="GAF-like_dom_sf"/>
</dbReference>
<dbReference type="GO" id="GO:0016791">
    <property type="term" value="F:phosphatase activity"/>
    <property type="evidence" value="ECO:0007669"/>
    <property type="project" value="TreeGrafter"/>
</dbReference>
<dbReference type="SMART" id="SM00091">
    <property type="entry name" value="PAS"/>
    <property type="match status" value="2"/>
</dbReference>
<keyword evidence="7" id="KW-1185">Reference proteome</keyword>
<evidence type="ECO:0000259" key="3">
    <source>
        <dbReference type="PROSITE" id="PS50113"/>
    </source>
</evidence>
<dbReference type="SUPFAM" id="SSF55781">
    <property type="entry name" value="GAF domain-like"/>
    <property type="match status" value="1"/>
</dbReference>
<keyword evidence="1" id="KW-0378">Hydrolase</keyword>
<dbReference type="PANTHER" id="PTHR43156:SF2">
    <property type="entry name" value="STAGE II SPORULATION PROTEIN E"/>
    <property type="match status" value="1"/>
</dbReference>
<dbReference type="InterPro" id="IPR052016">
    <property type="entry name" value="Bact_Sigma-Reg"/>
</dbReference>
<dbReference type="PROSITE" id="PS51746">
    <property type="entry name" value="PPM_2"/>
    <property type="match status" value="1"/>
</dbReference>
<organism evidence="5 7">
    <name type="scientific">Capsulimonas corticalis</name>
    <dbReference type="NCBI Taxonomy" id="2219043"/>
    <lineage>
        <taxon>Bacteria</taxon>
        <taxon>Bacillati</taxon>
        <taxon>Armatimonadota</taxon>
        <taxon>Armatimonadia</taxon>
        <taxon>Capsulimonadales</taxon>
        <taxon>Capsulimonadaceae</taxon>
        <taxon>Capsulimonas</taxon>
    </lineage>
</organism>
<feature type="domain" description="PPM-type phosphatase" evidence="4">
    <location>
        <begin position="483"/>
        <end position="698"/>
    </location>
</feature>
<dbReference type="InterPro" id="IPR001932">
    <property type="entry name" value="PPM-type_phosphatase-like_dom"/>
</dbReference>
<dbReference type="InterPro" id="IPR003018">
    <property type="entry name" value="GAF"/>
</dbReference>
<feature type="domain" description="PAC" evidence="3">
    <location>
        <begin position="119"/>
        <end position="171"/>
    </location>
</feature>
<dbReference type="SUPFAM" id="SSF55785">
    <property type="entry name" value="PYP-like sensor domain (PAS domain)"/>
    <property type="match status" value="2"/>
</dbReference>
<dbReference type="SUPFAM" id="SSF81606">
    <property type="entry name" value="PP2C-like"/>
    <property type="match status" value="1"/>
</dbReference>
<dbReference type="Pfam" id="PF07228">
    <property type="entry name" value="SpoIIE"/>
    <property type="match status" value="1"/>
</dbReference>
<dbReference type="SMART" id="SM00086">
    <property type="entry name" value="PAC"/>
    <property type="match status" value="2"/>
</dbReference>
<sequence>MNAGALDYLPKEKLHPDLVAHSVRAALIFRQAQREKQAILDALRESEQRSRQMIDAIPHVAWITEPDGSVNYYNQRWYEYSGLTQQETQDWSWEAVIHPDDLKRADSVWRTAVESGVDSEVEYRLRHADGLYRWHLGRSQPVKDTAGEIKAWVGTATDIEERKQTEELLIRSQEDLQFSVSAARLGTFYCEWPLDKIIWNETCKEHFFLSPNADVDIKLFYSLLHPADREPTRLAIEQAMANQVEYNVEYRTLAPDGRTRWVNAVGRFQYHEDGTPKRFDGITIDIATRKANEEAIKRRAEREALLNRIGHALRVSLDPQTILETAVRELGQALSADRCYYASYDQNTNVATIGPDWSAAGLSPISGQYPMLDFAVNHDPIFQAGRTQVMTDTSPDLAMLNLGIRSLVRVPLVSGAVKTALSAAMSNDARAWTPEEISLVETVATQTQTALEAARLLHREHNIAEQLQSALQPIVPQSIPGLEVGSFTRPALDEASVGGDFMDVFALDKGLFALVIGDVSGKGLAAAQQLALIRNSLRMALYQHNSPAVAATTLNSTVTSHDLLIGFVTAWVGVYDAATGQITYCSCGHEPALIRRANGTIQTLETSTPPLGVTANAHYSDCVITLASGDALLLYTDGVSEAGPSRRDLLGTDGLIRLLDALRTDTNAQQQAETIVAEASAYANGAFSDDVAVLLARRQ</sequence>
<name>A0A9N7L445_9BACT</name>
<dbReference type="Gene3D" id="3.30.450.20">
    <property type="entry name" value="PAS domain"/>
    <property type="match status" value="2"/>
</dbReference>
<dbReference type="PANTHER" id="PTHR43156">
    <property type="entry name" value="STAGE II SPORULATION PROTEIN E-RELATED"/>
    <property type="match status" value="1"/>
</dbReference>
<dbReference type="NCBIfam" id="TIGR00229">
    <property type="entry name" value="sensory_box"/>
    <property type="match status" value="2"/>
</dbReference>
<dbReference type="Pfam" id="PF01590">
    <property type="entry name" value="GAF"/>
    <property type="match status" value="1"/>
</dbReference>
<protein>
    <recommendedName>
        <fullName evidence="8">PAS domain S-box protein</fullName>
    </recommendedName>
</protein>
<accession>A0A9N7L445</accession>
<dbReference type="InterPro" id="IPR000014">
    <property type="entry name" value="PAS"/>
</dbReference>
<dbReference type="EMBL" id="AP025739">
    <property type="protein sequence ID" value="BDI30574.1"/>
    <property type="molecule type" value="Genomic_DNA"/>
</dbReference>
<feature type="domain" description="PAS" evidence="2">
    <location>
        <begin position="46"/>
        <end position="116"/>
    </location>
</feature>
<dbReference type="KEGG" id="ccot:CCAX7_26250"/>
<dbReference type="InterPro" id="IPR035965">
    <property type="entry name" value="PAS-like_dom_sf"/>
</dbReference>
<evidence type="ECO:0000313" key="6">
    <source>
        <dbReference type="EMBL" id="BDI33957.1"/>
    </source>
</evidence>
<dbReference type="Pfam" id="PF08447">
    <property type="entry name" value="PAS_3"/>
    <property type="match status" value="2"/>
</dbReference>
<reference evidence="5" key="2">
    <citation type="submission" date="2022-05" db="EMBL/GenBank/DDBJ databases">
        <authorList>
            <person name="Li J."/>
            <person name="Tonouchi A."/>
        </authorList>
    </citation>
    <scope>NUCLEOTIDE SEQUENCE</scope>
    <source>
        <strain evidence="5">AX-7</strain>
    </source>
</reference>
<dbReference type="InterPro" id="IPR036457">
    <property type="entry name" value="PPM-type-like_dom_sf"/>
</dbReference>
<gene>
    <name evidence="5" type="ORF">CCAX7_26250</name>
    <name evidence="6" type="ORF">CCAX7_60080</name>
</gene>
<evidence type="ECO:0000256" key="1">
    <source>
        <dbReference type="ARBA" id="ARBA00022801"/>
    </source>
</evidence>
<dbReference type="Proteomes" id="UP000287394">
    <property type="component" value="Chromosome"/>
</dbReference>
<dbReference type="PROSITE" id="PS50113">
    <property type="entry name" value="PAC"/>
    <property type="match status" value="2"/>
</dbReference>
<dbReference type="PROSITE" id="PS50112">
    <property type="entry name" value="PAS"/>
    <property type="match status" value="1"/>
</dbReference>
<proteinExistence type="predicted"/>
<dbReference type="InterPro" id="IPR001610">
    <property type="entry name" value="PAC"/>
</dbReference>
<dbReference type="EMBL" id="AP025739">
    <property type="protein sequence ID" value="BDI33957.1"/>
    <property type="molecule type" value="Genomic_DNA"/>
</dbReference>
<evidence type="ECO:0000259" key="2">
    <source>
        <dbReference type="PROSITE" id="PS50112"/>
    </source>
</evidence>
<dbReference type="InterPro" id="IPR013655">
    <property type="entry name" value="PAS_fold_3"/>
</dbReference>
<evidence type="ECO:0008006" key="8">
    <source>
        <dbReference type="Google" id="ProtNLM"/>
    </source>
</evidence>
<dbReference type="KEGG" id="ccot:CCAX7_60080"/>
<dbReference type="FunFam" id="3.30.450.20:FF:000099">
    <property type="entry name" value="Sensory box sensor histidine kinase"/>
    <property type="match status" value="1"/>
</dbReference>
<feature type="domain" description="PAC" evidence="3">
    <location>
        <begin position="246"/>
        <end position="298"/>
    </location>
</feature>
<dbReference type="CDD" id="cd00130">
    <property type="entry name" value="PAS"/>
    <property type="match status" value="2"/>
</dbReference>